<dbReference type="SUPFAM" id="SSF54909">
    <property type="entry name" value="Dimeric alpha+beta barrel"/>
    <property type="match status" value="1"/>
</dbReference>
<organism evidence="2 3">
    <name type="scientific">Angustibacter luteus</name>
    <dbReference type="NCBI Taxonomy" id="658456"/>
    <lineage>
        <taxon>Bacteria</taxon>
        <taxon>Bacillati</taxon>
        <taxon>Actinomycetota</taxon>
        <taxon>Actinomycetes</taxon>
        <taxon>Kineosporiales</taxon>
        <taxon>Kineosporiaceae</taxon>
    </lineage>
</organism>
<evidence type="ECO:0000313" key="3">
    <source>
        <dbReference type="Proteomes" id="UP001596189"/>
    </source>
</evidence>
<gene>
    <name evidence="2" type="ORF">ACFQDO_04405</name>
</gene>
<sequence>MITAIVLIQAEVDRIPEVAAAIAALDGVSEVYSVTGDIDLIALVRVREHDALADVIADRLNKVQGVLNTQTHISFRAYSKHDLEAAFALGFDEG</sequence>
<name>A0ABW1JBB4_9ACTN</name>
<dbReference type="InterPro" id="IPR019887">
    <property type="entry name" value="Tscrpt_reg_AsnC/Lrp_C"/>
</dbReference>
<dbReference type="PANTHER" id="PTHR30154:SF34">
    <property type="entry name" value="TRANSCRIPTIONAL REGULATOR AZLB"/>
    <property type="match status" value="1"/>
</dbReference>
<dbReference type="PANTHER" id="PTHR30154">
    <property type="entry name" value="LEUCINE-RESPONSIVE REGULATORY PROTEIN"/>
    <property type="match status" value="1"/>
</dbReference>
<evidence type="ECO:0000259" key="1">
    <source>
        <dbReference type="Pfam" id="PF01037"/>
    </source>
</evidence>
<keyword evidence="3" id="KW-1185">Reference proteome</keyword>
<dbReference type="Gene3D" id="3.30.70.920">
    <property type="match status" value="1"/>
</dbReference>
<dbReference type="RefSeq" id="WP_345717204.1">
    <property type="nucleotide sequence ID" value="NZ_BAABFP010000005.1"/>
</dbReference>
<accession>A0ABW1JBB4</accession>
<dbReference type="Pfam" id="PF01037">
    <property type="entry name" value="AsnC_trans_reg"/>
    <property type="match status" value="1"/>
</dbReference>
<dbReference type="Proteomes" id="UP001596189">
    <property type="component" value="Unassembled WGS sequence"/>
</dbReference>
<dbReference type="EMBL" id="JBHSRD010000002">
    <property type="protein sequence ID" value="MFC6006365.1"/>
    <property type="molecule type" value="Genomic_DNA"/>
</dbReference>
<evidence type="ECO:0000313" key="2">
    <source>
        <dbReference type="EMBL" id="MFC6006365.1"/>
    </source>
</evidence>
<feature type="domain" description="Transcription regulator AsnC/Lrp ligand binding" evidence="1">
    <location>
        <begin position="6"/>
        <end position="76"/>
    </location>
</feature>
<protein>
    <submittedName>
        <fullName evidence="2">Lrp/AsnC family transcriptional regulator</fullName>
    </submittedName>
</protein>
<comment type="caution">
    <text evidence="2">The sequence shown here is derived from an EMBL/GenBank/DDBJ whole genome shotgun (WGS) entry which is preliminary data.</text>
</comment>
<proteinExistence type="predicted"/>
<reference evidence="3" key="1">
    <citation type="journal article" date="2019" name="Int. J. Syst. Evol. Microbiol.">
        <title>The Global Catalogue of Microorganisms (GCM) 10K type strain sequencing project: providing services to taxonomists for standard genome sequencing and annotation.</title>
        <authorList>
            <consortium name="The Broad Institute Genomics Platform"/>
            <consortium name="The Broad Institute Genome Sequencing Center for Infectious Disease"/>
            <person name="Wu L."/>
            <person name="Ma J."/>
        </authorList>
    </citation>
    <scope>NUCLEOTIDE SEQUENCE [LARGE SCALE GENOMIC DNA]</scope>
    <source>
        <strain evidence="3">KACC 14249</strain>
    </source>
</reference>
<dbReference type="InterPro" id="IPR011008">
    <property type="entry name" value="Dimeric_a/b-barrel"/>
</dbReference>